<dbReference type="PRINTS" id="PR01243">
    <property type="entry name" value="NUCDPKINASE"/>
</dbReference>
<dbReference type="InterPro" id="IPR001564">
    <property type="entry name" value="Nucleoside_diP_kinase"/>
</dbReference>
<name>A0AAU9JXW1_9CILI</name>
<protein>
    <recommendedName>
        <fullName evidence="3">nucleoside-diphosphate kinase</fullName>
        <ecNumber evidence="3">2.7.4.6</ecNumber>
    </recommendedName>
</protein>
<comment type="cofactor">
    <cofactor evidence="1">
        <name>Mg(2+)</name>
        <dbReference type="ChEBI" id="CHEBI:18420"/>
    </cofactor>
</comment>
<dbReference type="EMBL" id="CAJZBQ010000053">
    <property type="protein sequence ID" value="CAG9331681.1"/>
    <property type="molecule type" value="Genomic_DNA"/>
</dbReference>
<feature type="coiled-coil region" evidence="8">
    <location>
        <begin position="184"/>
        <end position="235"/>
    </location>
</feature>
<evidence type="ECO:0000313" key="10">
    <source>
        <dbReference type="EMBL" id="CAG9331681.1"/>
    </source>
</evidence>
<evidence type="ECO:0000256" key="5">
    <source>
        <dbReference type="ARBA" id="ARBA00022777"/>
    </source>
</evidence>
<keyword evidence="5" id="KW-0418">Kinase</keyword>
<feature type="domain" description="Nucleoside diphosphate kinase-like" evidence="9">
    <location>
        <begin position="371"/>
        <end position="499"/>
    </location>
</feature>
<evidence type="ECO:0000256" key="3">
    <source>
        <dbReference type="ARBA" id="ARBA00012966"/>
    </source>
</evidence>
<dbReference type="GO" id="GO:0006241">
    <property type="term" value="P:CTP biosynthetic process"/>
    <property type="evidence" value="ECO:0007669"/>
    <property type="project" value="InterPro"/>
</dbReference>
<evidence type="ECO:0000256" key="7">
    <source>
        <dbReference type="RuleBase" id="RU004011"/>
    </source>
</evidence>
<dbReference type="Proteomes" id="UP001162131">
    <property type="component" value="Unassembled WGS sequence"/>
</dbReference>
<dbReference type="Gene3D" id="3.30.70.141">
    <property type="entry name" value="Nucleoside diphosphate kinase-like domain"/>
    <property type="match status" value="1"/>
</dbReference>
<dbReference type="InterPro" id="IPR034907">
    <property type="entry name" value="NDK-like_dom"/>
</dbReference>
<dbReference type="SUPFAM" id="SSF54919">
    <property type="entry name" value="Nucleoside diphosphate kinase, NDK"/>
    <property type="match status" value="1"/>
</dbReference>
<evidence type="ECO:0000313" key="11">
    <source>
        <dbReference type="Proteomes" id="UP001162131"/>
    </source>
</evidence>
<evidence type="ECO:0000256" key="8">
    <source>
        <dbReference type="SAM" id="Coils"/>
    </source>
</evidence>
<evidence type="ECO:0000256" key="2">
    <source>
        <dbReference type="ARBA" id="ARBA00008142"/>
    </source>
</evidence>
<accession>A0AAU9JXW1</accession>
<evidence type="ECO:0000256" key="4">
    <source>
        <dbReference type="ARBA" id="ARBA00022679"/>
    </source>
</evidence>
<dbReference type="GO" id="GO:0006228">
    <property type="term" value="P:UTP biosynthetic process"/>
    <property type="evidence" value="ECO:0007669"/>
    <property type="project" value="InterPro"/>
</dbReference>
<dbReference type="InterPro" id="IPR036850">
    <property type="entry name" value="NDK-like_dom_sf"/>
</dbReference>
<evidence type="ECO:0000256" key="1">
    <source>
        <dbReference type="ARBA" id="ARBA00001946"/>
    </source>
</evidence>
<keyword evidence="8" id="KW-0175">Coiled coil</keyword>
<comment type="similarity">
    <text evidence="2 6 7">Belongs to the NDK family.</text>
</comment>
<dbReference type="PANTHER" id="PTHR11349">
    <property type="entry name" value="NUCLEOSIDE DIPHOSPHATE KINASE"/>
    <property type="match status" value="1"/>
</dbReference>
<dbReference type="EC" id="2.7.4.6" evidence="3"/>
<comment type="caution">
    <text evidence="10">The sequence shown here is derived from an EMBL/GenBank/DDBJ whole genome shotgun (WGS) entry which is preliminary data.</text>
</comment>
<comment type="caution">
    <text evidence="6">Lacks conserved residue(s) required for the propagation of feature annotation.</text>
</comment>
<dbReference type="GO" id="GO:0006183">
    <property type="term" value="P:GTP biosynthetic process"/>
    <property type="evidence" value="ECO:0007669"/>
    <property type="project" value="InterPro"/>
</dbReference>
<gene>
    <name evidence="10" type="ORF">BSTOLATCC_MIC53745</name>
</gene>
<sequence length="747" mass="86432">MEQYSKPTRLVPLQLYSPFQSTAPFRRLISRDQERLRAKSFKTSNDNTNKNQNRGDNVMSFTRLYSQPAVIFTSLHERQILGRIRKPKNLPPLTRKHYTSRLSKTTEIQEKEKQAFSLELSGYSNRSDIVDYKSIGADTTKSENPIEFYKDAHLIEEIAENQESELVIEKPENFHPVITTVEKFKNKEIAVNNLNQLRENEDKEIEEEFKALKNLENTKQEDKKLEDDQEKNKVEEVVIPKLNIPTETNYLESEDSARRTPISIPNIQIFEEQIEAHNIAENSCLTYEIPGIILKLNSAIINVEGVDFDLKLPLSLLKHVVFGTDLDIITNVTISVFIGNNQLTFMKKENYSTSFAEISEKYSQILFHSDFQRAFLLLKPNAVKRRVIGQTIKKLESAGLSIKANKIIKPSKELVEEFYKDLSQNENYKKIVEELIEGPAVIMCWEGSNALAACKKIIKSIDDKLSPDSPVKSSIYYPENTKDTEKQLNLWFSEEERNSWDYHKTPVIIKTKQTGHIWKISLPTVEVYAVGVSAIRPIPLGLLKQMIEANFNEWNEKWLNYFKLHELEEKSLRARRSGTDTSSLKANTVQNEKTVILSLNAPEVILKNNEIEAKYSYKIEDIASLLALFEKNREKFLENLVIGCKISSLEVRKKKVWKLKLVIDSFEFLGNNDNKLEPCKADVMIDGTTYNCQFIMPTVDIYDPETKKQDYIILDSEICEKLVISHYENWELVCLEFFDNKFRQTNS</sequence>
<organism evidence="10 11">
    <name type="scientific">Blepharisma stoltei</name>
    <dbReference type="NCBI Taxonomy" id="1481888"/>
    <lineage>
        <taxon>Eukaryota</taxon>
        <taxon>Sar</taxon>
        <taxon>Alveolata</taxon>
        <taxon>Ciliophora</taxon>
        <taxon>Postciliodesmatophora</taxon>
        <taxon>Heterotrichea</taxon>
        <taxon>Heterotrichida</taxon>
        <taxon>Blepharismidae</taxon>
        <taxon>Blepharisma</taxon>
    </lineage>
</organism>
<keyword evidence="11" id="KW-1185">Reference proteome</keyword>
<evidence type="ECO:0000259" key="9">
    <source>
        <dbReference type="SMART" id="SM00562"/>
    </source>
</evidence>
<dbReference type="GO" id="GO:0004550">
    <property type="term" value="F:nucleoside diphosphate kinase activity"/>
    <property type="evidence" value="ECO:0007669"/>
    <property type="project" value="UniProtKB-EC"/>
</dbReference>
<evidence type="ECO:0000256" key="6">
    <source>
        <dbReference type="PROSITE-ProRule" id="PRU00706"/>
    </source>
</evidence>
<dbReference type="SMART" id="SM00562">
    <property type="entry name" value="NDK"/>
    <property type="match status" value="1"/>
</dbReference>
<dbReference type="PROSITE" id="PS51374">
    <property type="entry name" value="NDPK_LIKE"/>
    <property type="match status" value="1"/>
</dbReference>
<proteinExistence type="inferred from homology"/>
<keyword evidence="4" id="KW-0808">Transferase</keyword>
<reference evidence="10" key="1">
    <citation type="submission" date="2021-09" db="EMBL/GenBank/DDBJ databases">
        <authorList>
            <consortium name="AG Swart"/>
            <person name="Singh M."/>
            <person name="Singh A."/>
            <person name="Seah K."/>
            <person name="Emmerich C."/>
        </authorList>
    </citation>
    <scope>NUCLEOTIDE SEQUENCE</scope>
    <source>
        <strain evidence="10">ATCC30299</strain>
    </source>
</reference>
<dbReference type="Pfam" id="PF00334">
    <property type="entry name" value="NDK"/>
    <property type="match status" value="1"/>
</dbReference>
<dbReference type="AlphaFoldDB" id="A0AAU9JXW1"/>